<dbReference type="PANTHER" id="PTHR32552">
    <property type="entry name" value="FERRICHROME IRON RECEPTOR-RELATED"/>
    <property type="match status" value="1"/>
</dbReference>
<evidence type="ECO:0000256" key="7">
    <source>
        <dbReference type="ARBA" id="ARBA00023004"/>
    </source>
</evidence>
<evidence type="ECO:0000259" key="16">
    <source>
        <dbReference type="Pfam" id="PF07715"/>
    </source>
</evidence>
<sequence>MKLQLFAAAAACALVAAAPAFAEDAAPNTVDELVVTGRAGLEAQRKVEASYAVTTISEEKLRMQAPVSVAEVLKNVPGFWVEASGGEAGANIRARGIPIEGYAAIGLNEDGIPVQHDGGLGFLNTDQSFRLDETIQRVEVVRGGPSSIFGSYAPGGVVNFITRKGSDHLEGLVKLQAGDYGYGRGDFWVGGPVAGFRLGLGGFYRQDNGVRDPGYTADQGGQIRFSIGKDFENGSIDFNVKHIDDNIIFFLGIPLTFDSKGDTAAVPGFDPNYGTFAGPETSHFTFRSNRGPYNFDLTRGTDVKLDQYSFQFKYDLAGWQMQDGLRYRTSDISRSGLFPNTPVQAAARITQVLAGLPAALGATSAQFRFVNAPGEVFNVAAQNGTGLVMDASMREQDIKLDEWINDLRLLRTFEVGSQSHDVALGFYVAKVDESFFQTGASALVDVQDQARLLDLVALNASGAVVANFTENGISRYGLQFNNAEGSSETYAFYGSDAWSLTDKLRVDLGVRWEKIDLSGRNERSATINLGQSATLADDNVLSGTGVFDALDRSFDGWGATIGVNYQFQPNIGVFGRYTKGFRLPSLGDFITNPTNTAPRTQKINLAEAGLKIQEERFDLYATAFYTAFDSQSFSETVFNPTTGAFTSRTEFTDTRSYGVELEGTIRPTDWFDVSFTGTAQDPRFGDFKFSTNVGGTLVPSDFSHNMQVRAPKVSGRITPGVNLFDGKLRAELDLQYFSKRFSDAANTLIIPAYHLINAQVRFNLNDQISIYGYGTNLTNEIGLTEGNPRAGQFVSGETGARYYLARPELGRAFRVAVQYRF</sequence>
<dbReference type="Gene3D" id="2.170.130.10">
    <property type="entry name" value="TonB-dependent receptor, plug domain"/>
    <property type="match status" value="1"/>
</dbReference>
<dbReference type="Pfam" id="PF07715">
    <property type="entry name" value="Plug"/>
    <property type="match status" value="1"/>
</dbReference>
<dbReference type="InterPro" id="IPR036942">
    <property type="entry name" value="Beta-barrel_TonB_sf"/>
</dbReference>
<evidence type="ECO:0000256" key="2">
    <source>
        <dbReference type="ARBA" id="ARBA00022448"/>
    </source>
</evidence>
<evidence type="ECO:0000256" key="14">
    <source>
        <dbReference type="SAM" id="SignalP"/>
    </source>
</evidence>
<evidence type="ECO:0000313" key="17">
    <source>
        <dbReference type="EMBL" id="MBR7619275.1"/>
    </source>
</evidence>
<keyword evidence="3 12" id="KW-1134">Transmembrane beta strand</keyword>
<reference evidence="17" key="1">
    <citation type="submission" date="2021-04" db="EMBL/GenBank/DDBJ databases">
        <title>Draft genome assembly of strain Phenylobacterium sp. 20VBR1 using MiniION and Illumina platforms.</title>
        <authorList>
            <person name="Thomas F.A."/>
            <person name="Krishnan K.P."/>
            <person name="Sinha R.K."/>
        </authorList>
    </citation>
    <scope>NUCLEOTIDE SEQUENCE</scope>
    <source>
        <strain evidence="17">20VBR1</strain>
    </source>
</reference>
<dbReference type="InterPro" id="IPR039426">
    <property type="entry name" value="TonB-dep_rcpt-like"/>
</dbReference>
<keyword evidence="5 12" id="KW-0812">Transmembrane</keyword>
<name>A0A941HW84_9CAUL</name>
<dbReference type="Proteomes" id="UP000622580">
    <property type="component" value="Unassembled WGS sequence"/>
</dbReference>
<evidence type="ECO:0000256" key="13">
    <source>
        <dbReference type="RuleBase" id="RU003357"/>
    </source>
</evidence>
<dbReference type="CDD" id="cd01347">
    <property type="entry name" value="ligand_gated_channel"/>
    <property type="match status" value="1"/>
</dbReference>
<dbReference type="PROSITE" id="PS52016">
    <property type="entry name" value="TONB_DEPENDENT_REC_3"/>
    <property type="match status" value="1"/>
</dbReference>
<keyword evidence="4" id="KW-0410">Iron transport</keyword>
<keyword evidence="18" id="KW-1185">Reference proteome</keyword>
<evidence type="ECO:0000256" key="4">
    <source>
        <dbReference type="ARBA" id="ARBA00022496"/>
    </source>
</evidence>
<keyword evidence="6 14" id="KW-0732">Signal</keyword>
<dbReference type="SUPFAM" id="SSF56935">
    <property type="entry name" value="Porins"/>
    <property type="match status" value="1"/>
</dbReference>
<keyword evidence="8" id="KW-0406">Ion transport</keyword>
<dbReference type="InterPro" id="IPR037066">
    <property type="entry name" value="Plug_dom_sf"/>
</dbReference>
<dbReference type="InterPro" id="IPR012910">
    <property type="entry name" value="Plug_dom"/>
</dbReference>
<evidence type="ECO:0000259" key="15">
    <source>
        <dbReference type="Pfam" id="PF00593"/>
    </source>
</evidence>
<comment type="similarity">
    <text evidence="12 13">Belongs to the TonB-dependent receptor family.</text>
</comment>
<evidence type="ECO:0000313" key="18">
    <source>
        <dbReference type="Proteomes" id="UP000622580"/>
    </source>
</evidence>
<keyword evidence="9 13" id="KW-0798">TonB box</keyword>
<organism evidence="17 18">
    <name type="scientific">Phenylobacterium glaciei</name>
    <dbReference type="NCBI Taxonomy" id="2803784"/>
    <lineage>
        <taxon>Bacteria</taxon>
        <taxon>Pseudomonadati</taxon>
        <taxon>Pseudomonadota</taxon>
        <taxon>Alphaproteobacteria</taxon>
        <taxon>Caulobacterales</taxon>
        <taxon>Caulobacteraceae</taxon>
        <taxon>Phenylobacterium</taxon>
    </lineage>
</organism>
<evidence type="ECO:0000256" key="6">
    <source>
        <dbReference type="ARBA" id="ARBA00022729"/>
    </source>
</evidence>
<evidence type="ECO:0000256" key="5">
    <source>
        <dbReference type="ARBA" id="ARBA00022692"/>
    </source>
</evidence>
<feature type="domain" description="TonB-dependent receptor-like beta-barrel" evidence="15">
    <location>
        <begin position="269"/>
        <end position="777"/>
    </location>
</feature>
<dbReference type="InterPro" id="IPR000531">
    <property type="entry name" value="Beta-barrel_TonB"/>
</dbReference>
<dbReference type="Gene3D" id="2.40.170.20">
    <property type="entry name" value="TonB-dependent receptor, beta-barrel domain"/>
    <property type="match status" value="1"/>
</dbReference>
<evidence type="ECO:0000256" key="12">
    <source>
        <dbReference type="PROSITE-ProRule" id="PRU01360"/>
    </source>
</evidence>
<dbReference type="EMBL" id="JAGSGD010000001">
    <property type="protein sequence ID" value="MBR7619275.1"/>
    <property type="molecule type" value="Genomic_DNA"/>
</dbReference>
<keyword evidence="7" id="KW-0408">Iron</keyword>
<evidence type="ECO:0000256" key="3">
    <source>
        <dbReference type="ARBA" id="ARBA00022452"/>
    </source>
</evidence>
<gene>
    <name evidence="17" type="ORF">JKL49_07715</name>
</gene>
<keyword evidence="17" id="KW-0675">Receptor</keyword>
<comment type="subcellular location">
    <subcellularLocation>
        <location evidence="1 12">Cell outer membrane</location>
        <topology evidence="1 12">Multi-pass membrane protein</topology>
    </subcellularLocation>
</comment>
<keyword evidence="2 12" id="KW-0813">Transport</keyword>
<dbReference type="AlphaFoldDB" id="A0A941HW84"/>
<keyword evidence="10 12" id="KW-0472">Membrane</keyword>
<feature type="signal peptide" evidence="14">
    <location>
        <begin position="1"/>
        <end position="22"/>
    </location>
</feature>
<evidence type="ECO:0000256" key="9">
    <source>
        <dbReference type="ARBA" id="ARBA00023077"/>
    </source>
</evidence>
<proteinExistence type="inferred from homology"/>
<dbReference type="RefSeq" id="WP_215339583.1">
    <property type="nucleotide sequence ID" value="NZ_JAGSGD010000001.1"/>
</dbReference>
<dbReference type="GO" id="GO:0015344">
    <property type="term" value="F:siderophore uptake transmembrane transporter activity"/>
    <property type="evidence" value="ECO:0007669"/>
    <property type="project" value="TreeGrafter"/>
</dbReference>
<keyword evidence="11 12" id="KW-0998">Cell outer membrane</keyword>
<dbReference type="Pfam" id="PF00593">
    <property type="entry name" value="TonB_dep_Rec_b-barrel"/>
    <property type="match status" value="1"/>
</dbReference>
<feature type="chain" id="PRO_5037014652" evidence="14">
    <location>
        <begin position="23"/>
        <end position="821"/>
    </location>
</feature>
<evidence type="ECO:0000256" key="8">
    <source>
        <dbReference type="ARBA" id="ARBA00023065"/>
    </source>
</evidence>
<evidence type="ECO:0000256" key="10">
    <source>
        <dbReference type="ARBA" id="ARBA00023136"/>
    </source>
</evidence>
<dbReference type="GO" id="GO:0009279">
    <property type="term" value="C:cell outer membrane"/>
    <property type="evidence" value="ECO:0007669"/>
    <property type="project" value="UniProtKB-SubCell"/>
</dbReference>
<comment type="caution">
    <text evidence="17">The sequence shown here is derived from an EMBL/GenBank/DDBJ whole genome shotgun (WGS) entry which is preliminary data.</text>
</comment>
<dbReference type="PANTHER" id="PTHR32552:SF89">
    <property type="entry name" value="CATECHOLATE SIDEROPHORE RECEPTOR FIU"/>
    <property type="match status" value="1"/>
</dbReference>
<protein>
    <submittedName>
        <fullName evidence="17">TonB-dependent receptor</fullName>
    </submittedName>
</protein>
<feature type="domain" description="TonB-dependent receptor plug" evidence="16">
    <location>
        <begin position="46"/>
        <end position="157"/>
    </location>
</feature>
<evidence type="ECO:0000256" key="1">
    <source>
        <dbReference type="ARBA" id="ARBA00004571"/>
    </source>
</evidence>
<evidence type="ECO:0000256" key="11">
    <source>
        <dbReference type="ARBA" id="ARBA00023237"/>
    </source>
</evidence>
<accession>A0A941HW84</accession>